<gene>
    <name evidence="2" type="ORF">RJT34_20393</name>
</gene>
<comment type="caution">
    <text evidence="2">The sequence shown here is derived from an EMBL/GenBank/DDBJ whole genome shotgun (WGS) entry which is preliminary data.</text>
</comment>
<organism evidence="2 3">
    <name type="scientific">Clitoria ternatea</name>
    <name type="common">Butterfly pea</name>
    <dbReference type="NCBI Taxonomy" id="43366"/>
    <lineage>
        <taxon>Eukaryota</taxon>
        <taxon>Viridiplantae</taxon>
        <taxon>Streptophyta</taxon>
        <taxon>Embryophyta</taxon>
        <taxon>Tracheophyta</taxon>
        <taxon>Spermatophyta</taxon>
        <taxon>Magnoliopsida</taxon>
        <taxon>eudicotyledons</taxon>
        <taxon>Gunneridae</taxon>
        <taxon>Pentapetalae</taxon>
        <taxon>rosids</taxon>
        <taxon>fabids</taxon>
        <taxon>Fabales</taxon>
        <taxon>Fabaceae</taxon>
        <taxon>Papilionoideae</taxon>
        <taxon>50 kb inversion clade</taxon>
        <taxon>NPAAA clade</taxon>
        <taxon>indigoferoid/millettioid clade</taxon>
        <taxon>Phaseoleae</taxon>
        <taxon>Clitoria</taxon>
    </lineage>
</organism>
<sequence>MDIQDRHRGSPRSPRTYGYLSKKRYGHLSRQCPEARSKNQEPAASTGTKPTTQNLEGTRNLEDFAMSEGLTVPKIMHGDWIIVKKNMKPKILTKSKEDRGFLDTGRLDSGRGFTQGRSGLSANEEKGPTSSKTRSFYSKRPCNSMPLGPTCSPMEGLASKSFANQDTSGVMQPHALARDT</sequence>
<dbReference type="EMBL" id="JAYKXN010000005">
    <property type="protein sequence ID" value="KAK7285617.1"/>
    <property type="molecule type" value="Genomic_DNA"/>
</dbReference>
<evidence type="ECO:0000256" key="1">
    <source>
        <dbReference type="SAM" id="MobiDB-lite"/>
    </source>
</evidence>
<accession>A0AAN9P556</accession>
<evidence type="ECO:0000313" key="3">
    <source>
        <dbReference type="Proteomes" id="UP001359559"/>
    </source>
</evidence>
<protein>
    <submittedName>
        <fullName evidence="2">Uncharacterized protein</fullName>
    </submittedName>
</protein>
<keyword evidence="3" id="KW-1185">Reference proteome</keyword>
<feature type="compositionally biased region" description="Polar residues" evidence="1">
    <location>
        <begin position="161"/>
        <end position="170"/>
    </location>
</feature>
<evidence type="ECO:0000313" key="2">
    <source>
        <dbReference type="EMBL" id="KAK7285617.1"/>
    </source>
</evidence>
<feature type="region of interest" description="Disordered" evidence="1">
    <location>
        <begin position="95"/>
        <end position="180"/>
    </location>
</feature>
<name>A0AAN9P556_CLITE</name>
<dbReference type="AlphaFoldDB" id="A0AAN9P556"/>
<feature type="compositionally biased region" description="Basic and acidic residues" evidence="1">
    <location>
        <begin position="95"/>
        <end position="109"/>
    </location>
</feature>
<reference evidence="2 3" key="1">
    <citation type="submission" date="2024-01" db="EMBL/GenBank/DDBJ databases">
        <title>The genomes of 5 underutilized Papilionoideae crops provide insights into root nodulation and disease resistance.</title>
        <authorList>
            <person name="Yuan L."/>
        </authorList>
    </citation>
    <scope>NUCLEOTIDE SEQUENCE [LARGE SCALE GENOMIC DNA]</scope>
    <source>
        <strain evidence="2">LY-2023</strain>
        <tissue evidence="2">Leaf</tissue>
    </source>
</reference>
<feature type="compositionally biased region" description="Polar residues" evidence="1">
    <location>
        <begin position="40"/>
        <end position="57"/>
    </location>
</feature>
<dbReference type="Proteomes" id="UP001359559">
    <property type="component" value="Unassembled WGS sequence"/>
</dbReference>
<proteinExistence type="predicted"/>
<feature type="region of interest" description="Disordered" evidence="1">
    <location>
        <begin position="1"/>
        <end position="59"/>
    </location>
</feature>